<keyword evidence="14" id="KW-0902">Two-component regulatory system</keyword>
<dbReference type="PRINTS" id="PR00344">
    <property type="entry name" value="BCTRLSENSOR"/>
</dbReference>
<dbReference type="SUPFAM" id="SSF47226">
    <property type="entry name" value="Histidine-containing phosphotransfer domain, HPT domain"/>
    <property type="match status" value="1"/>
</dbReference>
<dbReference type="NCBIfam" id="TIGR00229">
    <property type="entry name" value="sensory_box"/>
    <property type="match status" value="1"/>
</dbReference>
<comment type="similarity">
    <text evidence="3">Belongs to the ammonia transporter channel (TC 1.A.11.2) family.</text>
</comment>
<keyword evidence="5" id="KW-0813">Transport</keyword>
<evidence type="ECO:0000256" key="17">
    <source>
        <dbReference type="ARBA" id="ARBA00064003"/>
    </source>
</evidence>
<feature type="transmembrane region" description="Helical" evidence="21">
    <location>
        <begin position="161"/>
        <end position="180"/>
    </location>
</feature>
<dbReference type="InterPro" id="IPR003661">
    <property type="entry name" value="HisK_dim/P_dom"/>
</dbReference>
<dbReference type="FunFam" id="1.10.287.130:FF:000002">
    <property type="entry name" value="Two-component osmosensing histidine kinase"/>
    <property type="match status" value="1"/>
</dbReference>
<dbReference type="CDD" id="cd16922">
    <property type="entry name" value="HATPase_EvgS-ArcB-TorS-like"/>
    <property type="match status" value="1"/>
</dbReference>
<dbReference type="InterPro" id="IPR035965">
    <property type="entry name" value="PAS-like_dom_sf"/>
</dbReference>
<reference evidence="28" key="1">
    <citation type="submission" date="2016-10" db="EMBL/GenBank/DDBJ databases">
        <authorList>
            <person name="Varghese N."/>
            <person name="Submissions S."/>
        </authorList>
    </citation>
    <scope>NUCLEOTIDE SEQUENCE [LARGE SCALE GENOMIC DNA]</scope>
    <source>
        <strain evidence="28">DSM 26348</strain>
    </source>
</reference>
<evidence type="ECO:0000256" key="13">
    <source>
        <dbReference type="ARBA" id="ARBA00022989"/>
    </source>
</evidence>
<dbReference type="SMART" id="SM00388">
    <property type="entry name" value="HisKA"/>
    <property type="match status" value="1"/>
</dbReference>
<comment type="catalytic activity">
    <reaction evidence="1">
        <text>ATP + protein L-histidine = ADP + protein N-phospho-L-histidine.</text>
        <dbReference type="EC" id="2.7.13.3"/>
    </reaction>
</comment>
<evidence type="ECO:0000256" key="6">
    <source>
        <dbReference type="ARBA" id="ARBA00022475"/>
    </source>
</evidence>
<evidence type="ECO:0000256" key="4">
    <source>
        <dbReference type="ARBA" id="ARBA00012438"/>
    </source>
</evidence>
<evidence type="ECO:0000256" key="11">
    <source>
        <dbReference type="ARBA" id="ARBA00022777"/>
    </source>
</evidence>
<evidence type="ECO:0000256" key="18">
    <source>
        <dbReference type="ARBA" id="ARBA00068150"/>
    </source>
</evidence>
<evidence type="ECO:0000259" key="26">
    <source>
        <dbReference type="PROSITE" id="PS50894"/>
    </source>
</evidence>
<dbReference type="CDD" id="cd00082">
    <property type="entry name" value="HisKA"/>
    <property type="match status" value="1"/>
</dbReference>
<dbReference type="Gene3D" id="3.40.50.2300">
    <property type="match status" value="2"/>
</dbReference>
<dbReference type="InterPro" id="IPR005467">
    <property type="entry name" value="His_kinase_dom"/>
</dbReference>
<feature type="modified residue" description="4-aspartylphosphate" evidence="20">
    <location>
        <position position="1045"/>
    </location>
</feature>
<feature type="domain" description="PAC" evidence="25">
    <location>
        <begin position="537"/>
        <end position="589"/>
    </location>
</feature>
<dbReference type="PROSITE" id="PS50110">
    <property type="entry name" value="RESPONSE_REGULATORY"/>
    <property type="match status" value="2"/>
</dbReference>
<dbReference type="GO" id="GO:0005886">
    <property type="term" value="C:plasma membrane"/>
    <property type="evidence" value="ECO:0007669"/>
    <property type="project" value="UniProtKB-SubCell"/>
</dbReference>
<dbReference type="Proteomes" id="UP000199518">
    <property type="component" value="Unassembled WGS sequence"/>
</dbReference>
<dbReference type="SMART" id="SM00091">
    <property type="entry name" value="PAS"/>
    <property type="match status" value="1"/>
</dbReference>
<dbReference type="Gene3D" id="1.10.3430.10">
    <property type="entry name" value="Ammonium transporter AmtB like domains"/>
    <property type="match status" value="1"/>
</dbReference>
<keyword evidence="8" id="KW-0808">Transferase</keyword>
<dbReference type="InterPro" id="IPR001905">
    <property type="entry name" value="Ammonium_transpt"/>
</dbReference>
<comment type="subunit">
    <text evidence="17">At low DSF concentrations, interacts with RpfF.</text>
</comment>
<dbReference type="InterPro" id="IPR000700">
    <property type="entry name" value="PAS-assoc_C"/>
</dbReference>
<keyword evidence="13 21" id="KW-1133">Transmembrane helix</keyword>
<evidence type="ECO:0000256" key="7">
    <source>
        <dbReference type="ARBA" id="ARBA00022553"/>
    </source>
</evidence>
<dbReference type="GO" id="GO:0000155">
    <property type="term" value="F:phosphorelay sensor kinase activity"/>
    <property type="evidence" value="ECO:0007669"/>
    <property type="project" value="InterPro"/>
</dbReference>
<dbReference type="EC" id="2.7.13.3" evidence="4"/>
<dbReference type="InterPro" id="IPR018047">
    <property type="entry name" value="Ammonium_transpt_CS"/>
</dbReference>
<dbReference type="GO" id="GO:0005524">
    <property type="term" value="F:ATP binding"/>
    <property type="evidence" value="ECO:0007669"/>
    <property type="project" value="UniProtKB-KW"/>
</dbReference>
<dbReference type="RefSeq" id="WP_092053307.1">
    <property type="nucleotide sequence ID" value="NZ_FOQD01000015.1"/>
</dbReference>
<dbReference type="InterPro" id="IPR036097">
    <property type="entry name" value="HisK_dim/P_sf"/>
</dbReference>
<keyword evidence="15 21" id="KW-0472">Membrane</keyword>
<dbReference type="InterPro" id="IPR000014">
    <property type="entry name" value="PAS"/>
</dbReference>
<dbReference type="OrthoDB" id="9762493at2"/>
<feature type="transmembrane region" description="Helical" evidence="21">
    <location>
        <begin position="89"/>
        <end position="113"/>
    </location>
</feature>
<protein>
    <recommendedName>
        <fullName evidence="18">Sensory/regulatory protein RpfC</fullName>
        <ecNumber evidence="4">2.7.13.3</ecNumber>
    </recommendedName>
</protein>
<sequence length="1269" mass="138557">MPLSAELANITWMLLTAALVMLMQGGFCCLESGLSRAKNSINVAIKNLSDFCVSSLLFWMCGFGMMFGADKWGLIGTDSFQLTGTESPWLLAFFLFQLVFCGTSTTIVSGAVAERMKFSTYLIVSALISGIIYPVFGHWAWGGLVPGSGKGWLAERGFIDFAGSSVVHSVGGWVALTSIIMIGPRLGRFEHGFKKIHGHNYPMAVLGTMLLWFGWFGFNGGSTLVIDGSIPLILVNTNLAAGAGGLAALLFSWPIKKRADVGDIMNGVIAGLVGITASCHIMTPATAILIGVISAAVFLLGTELLERLKIDDVIGAVPVHAMCGVWGTLAVALLANSERFGSGNSNWEQFQVQLLGVSVCCLWCCSATVALLSIVSITVGLRVSPEAERQGLNISEHGASTELTDLLQDMRHQSVHADFSLPVAVEPHTEVGQIASEYNKVLHKVVGEIEQREGLVSQLKMAEEKFRSMFENATEGIFRFAPNGRFLDANPAMAQILGYPDPTTLISEVADIRRQLYVDVHARYRMMEVLSAHGKIINFETSLYRRDGSTIDVSLNARLVTGMTGSYEYIEGSVTDMTQRRQAELFRREKEAAESASRAKSSFLATMSHEIRTPLNGVIGMLELLSNSDLSDKQNRYTTIAKSSAQSLLSLINDILDFSKIEAGKFELHQSEFDLLGLLEEVTDMFGHRSEQKGLELSCMILPEVPARVIGDPERIRQILVNLLGNALKFTEHGEVRLRAKVIGQNGGKQVVRIEVEDTGVGIPTDVQARLFQVFEQADSSTTRKYGGTGLGLAICRQLIELMNGTIGVSSKMGEGSLFWCELPFEVVPSISARRVGDVKIQGLRILAVDDNHVNLQILETQLTAWQAHVTTALNAKQAMALLEAHAGTPAAFDLVILDFQMPETDGLALAKNIHAETVLSGIPLIMLTSSDAPATSQDLKDLGIRACCNKPILQSRLFDVLMTTLHGSEYITTARQKRIEQDATQPEPVQGQARRVLIADDNEINQMVTQEIVERVGYRCRIANNGAEAIELLKKRHFDIVLMDCQMPVMDGFTATKEIRRMQTGKELPTTLPPRIPIIALTANAVMGDRERCLAAGMTDYVTKPVDPQRLLDVIAKHLPAACERIEEDEPVVETIIEQPAKATVPVAAESETPEVPPLDWKALQDRCAGDSAFARRIIEKFRTRVQDDLARIGTACERGDLEESRRLAHSLKGSASSVAAMKVAETAAAIEVAAKAAHAEELSTQFFQLKDRINECLDFIEQHTAKI</sequence>
<dbReference type="PROSITE" id="PS50113">
    <property type="entry name" value="PAC"/>
    <property type="match status" value="1"/>
</dbReference>
<evidence type="ECO:0000256" key="1">
    <source>
        <dbReference type="ARBA" id="ARBA00000085"/>
    </source>
</evidence>
<dbReference type="Gene3D" id="1.20.120.160">
    <property type="entry name" value="HPT domain"/>
    <property type="match status" value="1"/>
</dbReference>
<dbReference type="Gene3D" id="1.10.287.130">
    <property type="match status" value="1"/>
</dbReference>
<dbReference type="CDD" id="cd00088">
    <property type="entry name" value="HPT"/>
    <property type="match status" value="1"/>
</dbReference>
<dbReference type="InterPro" id="IPR036890">
    <property type="entry name" value="HATPase_C_sf"/>
</dbReference>
<dbReference type="SMART" id="SM00073">
    <property type="entry name" value="HPT"/>
    <property type="match status" value="1"/>
</dbReference>
<feature type="modified residue" description="Phosphohistidine" evidence="19">
    <location>
        <position position="1211"/>
    </location>
</feature>
<feature type="domain" description="Response regulatory" evidence="23">
    <location>
        <begin position="845"/>
        <end position="966"/>
    </location>
</feature>
<dbReference type="InterPro" id="IPR011006">
    <property type="entry name" value="CheY-like_superfamily"/>
</dbReference>
<keyword evidence="10" id="KW-0547">Nucleotide-binding</keyword>
<feature type="domain" description="HPt" evidence="26">
    <location>
        <begin position="1172"/>
        <end position="1269"/>
    </location>
</feature>
<dbReference type="STRING" id="1576369.SAMN05421753_11546"/>
<dbReference type="PROSITE" id="PS01219">
    <property type="entry name" value="AMMONIUM_TRANSP"/>
    <property type="match status" value="1"/>
</dbReference>
<dbReference type="SUPFAM" id="SSF52172">
    <property type="entry name" value="CheY-like"/>
    <property type="match status" value="2"/>
</dbReference>
<gene>
    <name evidence="27" type="ORF">SAMN05421753_11546</name>
</gene>
<keyword evidence="12" id="KW-0067">ATP-binding</keyword>
<name>A0A1I3NAU1_9PLAN</name>
<feature type="transmembrane region" description="Helical" evidence="21">
    <location>
        <begin position="120"/>
        <end position="141"/>
    </location>
</feature>
<evidence type="ECO:0000256" key="10">
    <source>
        <dbReference type="ARBA" id="ARBA00022741"/>
    </source>
</evidence>
<dbReference type="InterPro" id="IPR036641">
    <property type="entry name" value="HPT_dom_sf"/>
</dbReference>
<dbReference type="Pfam" id="PF00072">
    <property type="entry name" value="Response_reg"/>
    <property type="match status" value="2"/>
</dbReference>
<dbReference type="CDD" id="cd00156">
    <property type="entry name" value="REC"/>
    <property type="match status" value="1"/>
</dbReference>
<feature type="domain" description="PAS" evidence="24">
    <location>
        <begin position="462"/>
        <end position="499"/>
    </location>
</feature>
<dbReference type="InterPro" id="IPR008207">
    <property type="entry name" value="Sig_transdc_His_kin_Hpt_dom"/>
</dbReference>
<keyword evidence="6" id="KW-1003">Cell membrane</keyword>
<dbReference type="Pfam" id="PF13188">
    <property type="entry name" value="PAS_8"/>
    <property type="match status" value="1"/>
</dbReference>
<evidence type="ECO:0000256" key="12">
    <source>
        <dbReference type="ARBA" id="ARBA00022840"/>
    </source>
</evidence>
<dbReference type="AlphaFoldDB" id="A0A1I3NAU1"/>
<dbReference type="FunFam" id="3.30.565.10:FF:000010">
    <property type="entry name" value="Sensor histidine kinase RcsC"/>
    <property type="match status" value="1"/>
</dbReference>
<dbReference type="CDD" id="cd17546">
    <property type="entry name" value="REC_hyHK_CKI1_RcsC-like"/>
    <property type="match status" value="1"/>
</dbReference>
<feature type="transmembrane region" description="Helical" evidence="21">
    <location>
        <begin position="12"/>
        <end position="30"/>
    </location>
</feature>
<evidence type="ECO:0000256" key="2">
    <source>
        <dbReference type="ARBA" id="ARBA00004651"/>
    </source>
</evidence>
<dbReference type="SUPFAM" id="SSF55874">
    <property type="entry name" value="ATPase domain of HSP90 chaperone/DNA topoisomerase II/histidine kinase"/>
    <property type="match status" value="1"/>
</dbReference>
<dbReference type="Pfam" id="PF01627">
    <property type="entry name" value="Hpt"/>
    <property type="match status" value="1"/>
</dbReference>
<evidence type="ECO:0000313" key="27">
    <source>
        <dbReference type="EMBL" id="SFJ06332.1"/>
    </source>
</evidence>
<dbReference type="InterPro" id="IPR029020">
    <property type="entry name" value="Ammonium/urea_transptr"/>
</dbReference>
<evidence type="ECO:0000256" key="16">
    <source>
        <dbReference type="ARBA" id="ARBA00023177"/>
    </source>
</evidence>
<accession>A0A1I3NAU1</accession>
<evidence type="ECO:0000313" key="28">
    <source>
        <dbReference type="Proteomes" id="UP000199518"/>
    </source>
</evidence>
<evidence type="ECO:0000256" key="21">
    <source>
        <dbReference type="SAM" id="Phobius"/>
    </source>
</evidence>
<dbReference type="InterPro" id="IPR024041">
    <property type="entry name" value="NH4_transpt_AmtB-like_dom"/>
</dbReference>
<evidence type="ECO:0000256" key="15">
    <source>
        <dbReference type="ARBA" id="ARBA00023136"/>
    </source>
</evidence>
<dbReference type="PANTHER" id="PTHR45339:SF1">
    <property type="entry name" value="HYBRID SIGNAL TRANSDUCTION HISTIDINE KINASE J"/>
    <property type="match status" value="1"/>
</dbReference>
<dbReference type="InterPro" id="IPR001789">
    <property type="entry name" value="Sig_transdc_resp-reg_receiver"/>
</dbReference>
<keyword evidence="16" id="KW-0924">Ammonia transport</keyword>
<evidence type="ECO:0000259" key="24">
    <source>
        <dbReference type="PROSITE" id="PS50112"/>
    </source>
</evidence>
<dbReference type="InterPro" id="IPR003594">
    <property type="entry name" value="HATPase_dom"/>
</dbReference>
<dbReference type="GO" id="GO:0008519">
    <property type="term" value="F:ammonium channel activity"/>
    <property type="evidence" value="ECO:0007669"/>
    <property type="project" value="InterPro"/>
</dbReference>
<feature type="transmembrane region" description="Helical" evidence="21">
    <location>
        <begin position="313"/>
        <end position="334"/>
    </location>
</feature>
<keyword evidence="7 20" id="KW-0597">Phosphoprotein</keyword>
<dbReference type="SUPFAM" id="SSF111352">
    <property type="entry name" value="Ammonium transporter"/>
    <property type="match status" value="1"/>
</dbReference>
<dbReference type="SUPFAM" id="SSF47384">
    <property type="entry name" value="Homodimeric domain of signal transducing histidine kinase"/>
    <property type="match status" value="1"/>
</dbReference>
<evidence type="ECO:0000256" key="5">
    <source>
        <dbReference type="ARBA" id="ARBA00022448"/>
    </source>
</evidence>
<keyword evidence="9 21" id="KW-0812">Transmembrane</keyword>
<feature type="transmembrane region" description="Helical" evidence="21">
    <location>
        <begin position="201"/>
        <end position="218"/>
    </location>
</feature>
<evidence type="ECO:0000259" key="22">
    <source>
        <dbReference type="PROSITE" id="PS50109"/>
    </source>
</evidence>
<feature type="modified residue" description="4-aspartylphosphate" evidence="20">
    <location>
        <position position="899"/>
    </location>
</feature>
<evidence type="ECO:0000259" key="25">
    <source>
        <dbReference type="PROSITE" id="PS50113"/>
    </source>
</evidence>
<dbReference type="EMBL" id="FOQD01000015">
    <property type="protein sequence ID" value="SFJ06332.1"/>
    <property type="molecule type" value="Genomic_DNA"/>
</dbReference>
<keyword evidence="11" id="KW-0418">Kinase</keyword>
<dbReference type="NCBIfam" id="TIGR00836">
    <property type="entry name" value="amt"/>
    <property type="match status" value="1"/>
</dbReference>
<evidence type="ECO:0000259" key="23">
    <source>
        <dbReference type="PROSITE" id="PS50110"/>
    </source>
</evidence>
<dbReference type="Pfam" id="PF00909">
    <property type="entry name" value="Ammonium_transp"/>
    <property type="match status" value="1"/>
</dbReference>
<proteinExistence type="inferred from homology"/>
<dbReference type="PANTHER" id="PTHR45339">
    <property type="entry name" value="HYBRID SIGNAL TRANSDUCTION HISTIDINE KINASE J"/>
    <property type="match status" value="1"/>
</dbReference>
<dbReference type="Pfam" id="PF00512">
    <property type="entry name" value="HisKA"/>
    <property type="match status" value="1"/>
</dbReference>
<dbReference type="Pfam" id="PF02518">
    <property type="entry name" value="HATPase_c"/>
    <property type="match status" value="1"/>
</dbReference>
<evidence type="ECO:0000256" key="20">
    <source>
        <dbReference type="PROSITE-ProRule" id="PRU00169"/>
    </source>
</evidence>
<dbReference type="CDD" id="cd00130">
    <property type="entry name" value="PAS"/>
    <property type="match status" value="1"/>
</dbReference>
<dbReference type="InterPro" id="IPR004358">
    <property type="entry name" value="Sig_transdc_His_kin-like_C"/>
</dbReference>
<dbReference type="PROSITE" id="PS50112">
    <property type="entry name" value="PAS"/>
    <property type="match status" value="1"/>
</dbReference>
<feature type="transmembrane region" description="Helical" evidence="21">
    <location>
        <begin position="230"/>
        <end position="251"/>
    </location>
</feature>
<feature type="transmembrane region" description="Helical" evidence="21">
    <location>
        <begin position="272"/>
        <end position="301"/>
    </location>
</feature>
<keyword evidence="28" id="KW-1185">Reference proteome</keyword>
<dbReference type="PROSITE" id="PS50894">
    <property type="entry name" value="HPT"/>
    <property type="match status" value="1"/>
</dbReference>
<dbReference type="PROSITE" id="PS50109">
    <property type="entry name" value="HIS_KIN"/>
    <property type="match status" value="1"/>
</dbReference>
<dbReference type="SUPFAM" id="SSF55785">
    <property type="entry name" value="PYP-like sensor domain (PAS domain)"/>
    <property type="match status" value="1"/>
</dbReference>
<evidence type="ECO:0000256" key="19">
    <source>
        <dbReference type="PROSITE-ProRule" id="PRU00110"/>
    </source>
</evidence>
<feature type="domain" description="Response regulatory" evidence="23">
    <location>
        <begin position="996"/>
        <end position="1120"/>
    </location>
</feature>
<feature type="transmembrane region" description="Helical" evidence="21">
    <location>
        <begin position="354"/>
        <end position="381"/>
    </location>
</feature>
<dbReference type="SMART" id="SM00448">
    <property type="entry name" value="REC"/>
    <property type="match status" value="2"/>
</dbReference>
<dbReference type="SMART" id="SM00387">
    <property type="entry name" value="HATPase_c"/>
    <property type="match status" value="1"/>
</dbReference>
<evidence type="ECO:0000256" key="9">
    <source>
        <dbReference type="ARBA" id="ARBA00022692"/>
    </source>
</evidence>
<evidence type="ECO:0000256" key="3">
    <source>
        <dbReference type="ARBA" id="ARBA00005887"/>
    </source>
</evidence>
<dbReference type="Gene3D" id="3.30.565.10">
    <property type="entry name" value="Histidine kinase-like ATPase, C-terminal domain"/>
    <property type="match status" value="1"/>
</dbReference>
<evidence type="ECO:0000256" key="14">
    <source>
        <dbReference type="ARBA" id="ARBA00023012"/>
    </source>
</evidence>
<feature type="transmembrane region" description="Helical" evidence="21">
    <location>
        <begin position="51"/>
        <end position="69"/>
    </location>
</feature>
<feature type="domain" description="Histidine kinase" evidence="22">
    <location>
        <begin position="606"/>
        <end position="827"/>
    </location>
</feature>
<comment type="subcellular location">
    <subcellularLocation>
        <location evidence="2">Cell membrane</location>
        <topology evidence="2">Multi-pass membrane protein</topology>
    </subcellularLocation>
</comment>
<organism evidence="27 28">
    <name type="scientific">Planctomicrobium piriforme</name>
    <dbReference type="NCBI Taxonomy" id="1576369"/>
    <lineage>
        <taxon>Bacteria</taxon>
        <taxon>Pseudomonadati</taxon>
        <taxon>Planctomycetota</taxon>
        <taxon>Planctomycetia</taxon>
        <taxon>Planctomycetales</taxon>
        <taxon>Planctomycetaceae</taxon>
        <taxon>Planctomicrobium</taxon>
    </lineage>
</organism>
<evidence type="ECO:0000256" key="8">
    <source>
        <dbReference type="ARBA" id="ARBA00022679"/>
    </source>
</evidence>
<dbReference type="Gene3D" id="3.30.450.20">
    <property type="entry name" value="PAS domain"/>
    <property type="match status" value="1"/>
</dbReference>